<evidence type="ECO:0000313" key="2">
    <source>
        <dbReference type="EMBL" id="EAY18872.1"/>
    </source>
</evidence>
<dbReference type="InParanoid" id="A2DL81"/>
<dbReference type="PANTHER" id="PTHR15746:SF23">
    <property type="entry name" value="RAB11 INTERACTING PROTEIN, ISOFORM A"/>
    <property type="match status" value="1"/>
</dbReference>
<dbReference type="PANTHER" id="PTHR15746">
    <property type="entry name" value="RAB11-RELATED"/>
    <property type="match status" value="1"/>
</dbReference>
<dbReference type="VEuPathDB" id="TrichDB:TVAGG3_0273090"/>
<name>A2DL81_TRIV3</name>
<evidence type="ECO:0000256" key="1">
    <source>
        <dbReference type="SAM" id="MobiDB-lite"/>
    </source>
</evidence>
<proteinExistence type="predicted"/>
<dbReference type="OrthoDB" id="10646436at2759"/>
<organism evidence="2 3">
    <name type="scientific">Trichomonas vaginalis (strain ATCC PRA-98 / G3)</name>
    <dbReference type="NCBI Taxonomy" id="412133"/>
    <lineage>
        <taxon>Eukaryota</taxon>
        <taxon>Metamonada</taxon>
        <taxon>Parabasalia</taxon>
        <taxon>Trichomonadida</taxon>
        <taxon>Trichomonadidae</taxon>
        <taxon>Trichomonas</taxon>
    </lineage>
</organism>
<dbReference type="InterPro" id="IPR037789">
    <property type="entry name" value="FIP_classI"/>
</dbReference>
<dbReference type="RefSeq" id="XP_001579858.1">
    <property type="nucleotide sequence ID" value="XM_001579808.1"/>
</dbReference>
<reference evidence="2" key="2">
    <citation type="journal article" date="2007" name="Science">
        <title>Draft genome sequence of the sexually transmitted pathogen Trichomonas vaginalis.</title>
        <authorList>
            <person name="Carlton J.M."/>
            <person name="Hirt R.P."/>
            <person name="Silva J.C."/>
            <person name="Delcher A.L."/>
            <person name="Schatz M."/>
            <person name="Zhao Q."/>
            <person name="Wortman J.R."/>
            <person name="Bidwell S.L."/>
            <person name="Alsmark U.C.M."/>
            <person name="Besteiro S."/>
            <person name="Sicheritz-Ponten T."/>
            <person name="Noel C.J."/>
            <person name="Dacks J.B."/>
            <person name="Foster P.G."/>
            <person name="Simillion C."/>
            <person name="Van de Peer Y."/>
            <person name="Miranda-Saavedra D."/>
            <person name="Barton G.J."/>
            <person name="Westrop G.D."/>
            <person name="Mueller S."/>
            <person name="Dessi D."/>
            <person name="Fiori P.L."/>
            <person name="Ren Q."/>
            <person name="Paulsen I."/>
            <person name="Zhang H."/>
            <person name="Bastida-Corcuera F.D."/>
            <person name="Simoes-Barbosa A."/>
            <person name="Brown M.T."/>
            <person name="Hayes R.D."/>
            <person name="Mukherjee M."/>
            <person name="Okumura C.Y."/>
            <person name="Schneider R."/>
            <person name="Smith A.J."/>
            <person name="Vanacova S."/>
            <person name="Villalvazo M."/>
            <person name="Haas B.J."/>
            <person name="Pertea M."/>
            <person name="Feldblyum T.V."/>
            <person name="Utterback T.R."/>
            <person name="Shu C.L."/>
            <person name="Osoegawa K."/>
            <person name="de Jong P.J."/>
            <person name="Hrdy I."/>
            <person name="Horvathova L."/>
            <person name="Zubacova Z."/>
            <person name="Dolezal P."/>
            <person name="Malik S.B."/>
            <person name="Logsdon J.M. Jr."/>
            <person name="Henze K."/>
            <person name="Gupta A."/>
            <person name="Wang C.C."/>
            <person name="Dunne R.L."/>
            <person name="Upcroft J.A."/>
            <person name="Upcroft P."/>
            <person name="White O."/>
            <person name="Salzberg S.L."/>
            <person name="Tang P."/>
            <person name="Chiu C.-H."/>
            <person name="Lee Y.-S."/>
            <person name="Embley T.M."/>
            <person name="Coombs G.H."/>
            <person name="Mottram J.C."/>
            <person name="Tachezy J."/>
            <person name="Fraser-Liggett C.M."/>
            <person name="Johnson P.J."/>
        </authorList>
    </citation>
    <scope>NUCLEOTIDE SEQUENCE [LARGE SCALE GENOMIC DNA]</scope>
    <source>
        <strain evidence="2">G3</strain>
    </source>
</reference>
<dbReference type="GO" id="GO:0031267">
    <property type="term" value="F:small GTPase binding"/>
    <property type="evidence" value="ECO:0007669"/>
    <property type="project" value="InterPro"/>
</dbReference>
<keyword evidence="3" id="KW-1185">Reference proteome</keyword>
<feature type="region of interest" description="Disordered" evidence="1">
    <location>
        <begin position="1"/>
        <end position="119"/>
    </location>
</feature>
<dbReference type="SMR" id="A2DL81"/>
<accession>A2DL81</accession>
<sequence>MAVDTLEPTKKRKHHHNKGEDGERKHHHHKYKSQDNGEKKKHRKSAANADDLEKHRKKHHRSKADDGENDENPQGKKHIKPAKSADVITLQQNNSKKEEEPSHLISSENQFRESTSENLKSDEMILEEEIKEDNIQYAVREEVDMENTAKEDCIIEKQESPEEKTARLEFLSKIRDVYNVHDQQLQDIAIKFCGTELSHLAFKYFAFPTNRNMIFTDRIIEPLKKYRIFEFGNLSDEKITEMFEPVLLSIKYAVNTDNGLVGSLELLSILINFGIQLQMIAGPYTSAHFPVIRKIEEYISKIMNILMQKLFSSFGTFIVCDGENITFDKESNIQLEATSAIFKESITKFNIPEEVVQSIVVSCANYFASIVFNVLVSTCNKFKSDNIVSLLQKLREIQGLFVCLPSNFPEAFGSILRLIAIVQSLEGGTTLQRMKVDAQLWRSVAERMEHPVLPEGVSLDDISEPTERNDLKVPVKQMDIQFTFEWLFTTSATNNYDEDDNSESEDEDQ</sequence>
<gene>
    <name evidence="2" type="ORF">TVAG_295240</name>
</gene>
<dbReference type="AlphaFoldDB" id="A2DL81"/>
<feature type="compositionally biased region" description="Basic and acidic residues" evidence="1">
    <location>
        <begin position="110"/>
        <end position="119"/>
    </location>
</feature>
<reference evidence="2" key="1">
    <citation type="submission" date="2006-10" db="EMBL/GenBank/DDBJ databases">
        <authorList>
            <person name="Amadeo P."/>
            <person name="Zhao Q."/>
            <person name="Wortman J."/>
            <person name="Fraser-Liggett C."/>
            <person name="Carlton J."/>
        </authorList>
    </citation>
    <scope>NUCLEOTIDE SEQUENCE</scope>
    <source>
        <strain evidence="2">G3</strain>
    </source>
</reference>
<dbReference type="KEGG" id="tva:5464387"/>
<evidence type="ECO:0000313" key="3">
    <source>
        <dbReference type="Proteomes" id="UP000001542"/>
    </source>
</evidence>
<dbReference type="EMBL" id="DS113214">
    <property type="protein sequence ID" value="EAY18872.1"/>
    <property type="molecule type" value="Genomic_DNA"/>
</dbReference>
<dbReference type="Proteomes" id="UP000001542">
    <property type="component" value="Unassembled WGS sequence"/>
</dbReference>
<dbReference type="VEuPathDB" id="TrichDB:TVAG_295240"/>
<protein>
    <submittedName>
        <fullName evidence="2">Uncharacterized protein</fullName>
    </submittedName>
</protein>
<dbReference type="GO" id="GO:0045055">
    <property type="term" value="P:regulated exocytosis"/>
    <property type="evidence" value="ECO:0000318"/>
    <property type="project" value="GO_Central"/>
</dbReference>